<dbReference type="GeneID" id="19168664"/>
<dbReference type="Pfam" id="PF00854">
    <property type="entry name" value="PTR2"/>
    <property type="match status" value="1"/>
</dbReference>
<dbReference type="OrthoDB" id="8904098at2759"/>
<comment type="subcellular location">
    <subcellularLocation>
        <location evidence="1 7">Membrane</location>
        <topology evidence="1 7">Multi-pass membrane protein</topology>
    </subcellularLocation>
</comment>
<feature type="transmembrane region" description="Helical" evidence="8">
    <location>
        <begin position="406"/>
        <end position="426"/>
    </location>
</feature>
<evidence type="ECO:0000256" key="2">
    <source>
        <dbReference type="ARBA" id="ARBA00005982"/>
    </source>
</evidence>
<dbReference type="Gene3D" id="1.20.1250.20">
    <property type="entry name" value="MFS general substrate transporter like domains"/>
    <property type="match status" value="1"/>
</dbReference>
<protein>
    <submittedName>
        <fullName evidence="9">POT family proton-dependent oligopeptide transporter</fullName>
    </submittedName>
</protein>
<proteinExistence type="inferred from homology"/>
<accession>W9YD44</accession>
<feature type="transmembrane region" description="Helical" evidence="8">
    <location>
        <begin position="205"/>
        <end position="224"/>
    </location>
</feature>
<reference evidence="9 10" key="1">
    <citation type="submission" date="2013-03" db="EMBL/GenBank/DDBJ databases">
        <title>The Genome Sequence of Capronia epimyces CBS 606.96.</title>
        <authorList>
            <consortium name="The Broad Institute Genomics Platform"/>
            <person name="Cuomo C."/>
            <person name="de Hoog S."/>
            <person name="Gorbushina A."/>
            <person name="Walker B."/>
            <person name="Young S.K."/>
            <person name="Zeng Q."/>
            <person name="Gargeya S."/>
            <person name="Fitzgerald M."/>
            <person name="Haas B."/>
            <person name="Abouelleil A."/>
            <person name="Allen A.W."/>
            <person name="Alvarado L."/>
            <person name="Arachchi H.M."/>
            <person name="Berlin A.M."/>
            <person name="Chapman S.B."/>
            <person name="Gainer-Dewar J."/>
            <person name="Goldberg J."/>
            <person name="Griggs A."/>
            <person name="Gujja S."/>
            <person name="Hansen M."/>
            <person name="Howarth C."/>
            <person name="Imamovic A."/>
            <person name="Ireland A."/>
            <person name="Larimer J."/>
            <person name="McCowan C."/>
            <person name="Murphy C."/>
            <person name="Pearson M."/>
            <person name="Poon T.W."/>
            <person name="Priest M."/>
            <person name="Roberts A."/>
            <person name="Saif S."/>
            <person name="Shea T."/>
            <person name="Sisk P."/>
            <person name="Sykes S."/>
            <person name="Wortman J."/>
            <person name="Nusbaum C."/>
            <person name="Birren B."/>
        </authorList>
    </citation>
    <scope>NUCLEOTIDE SEQUENCE [LARGE SCALE GENOMIC DNA]</scope>
    <source>
        <strain evidence="9 10">CBS 606.96</strain>
    </source>
</reference>
<feature type="transmembrane region" description="Helical" evidence="8">
    <location>
        <begin position="516"/>
        <end position="535"/>
    </location>
</feature>
<dbReference type="PROSITE" id="PS01023">
    <property type="entry name" value="PTR2_2"/>
    <property type="match status" value="1"/>
</dbReference>
<feature type="transmembrane region" description="Helical" evidence="8">
    <location>
        <begin position="458"/>
        <end position="479"/>
    </location>
</feature>
<evidence type="ECO:0000256" key="4">
    <source>
        <dbReference type="ARBA" id="ARBA00022692"/>
    </source>
</evidence>
<dbReference type="HOGENOM" id="CLU_004790_4_1_1"/>
<evidence type="ECO:0000256" key="8">
    <source>
        <dbReference type="SAM" id="Phobius"/>
    </source>
</evidence>
<gene>
    <name evidence="9" type="ORF">A1O3_04545</name>
</gene>
<keyword evidence="4 7" id="KW-0812">Transmembrane</keyword>
<evidence type="ECO:0000256" key="5">
    <source>
        <dbReference type="ARBA" id="ARBA00022989"/>
    </source>
</evidence>
<comment type="similarity">
    <text evidence="2 7">Belongs to the major facilitator superfamily. Proton-dependent oligopeptide transporter (POT/PTR) (TC 2.A.17) family.</text>
</comment>
<dbReference type="InterPro" id="IPR036259">
    <property type="entry name" value="MFS_trans_sf"/>
</dbReference>
<sequence>MVDTFLLPTEEELDTLPRVADKIPWRVYTVAFVELCERFSYYGTQILFQNFVQRKLLTPTGRAPNPGGDTDNNPGALGQGQQIATGLGTFFSFWCYALPLLGAWLADTYLGRYNTIMVSIACAILGHVILTISAVPSVLENTNGALVAFVVAIIIFGLGTGGFKPNISPLIAEQIGGEELRIATNKRGERVIVDPAQTSARIYNWFYLFINIGALAGQLSMSYAALYVGYYLAFLLPTVMFLLCPLVLIVCKKHYRLTPPQGSVLGPAIKLLCYATRGRWSLNPIRTIHNLRSATFWEEVKPSHMAPGRRPKWMTFDDAWVDEVRRGFKACTVFLWYPLYWITYNQINNNLTSQADTMRHAGVPPEIVSNLDPLTLIVLIPVCDLLVYPALRRAGVKLTPIKKITLGFWTGSAAMVYACVLQHYIYTHNECGRYPSEGRADGSECAPASVSIWAQTGIYVLIAISEILASITSLEYAFTKAPRNMRSMVQAFALFMTALANAIGEALIAWSTDPLLVWNYAATAVIAFVAGCLFWRAHRHLDSEEDALNQLPTGHVRVRRVGAVAAPVPASAPAPYARLSRTRSISNLSEASAGSEDEMLPSR</sequence>
<keyword evidence="3 7" id="KW-0813">Transport</keyword>
<keyword evidence="10" id="KW-1185">Reference proteome</keyword>
<evidence type="ECO:0000313" key="10">
    <source>
        <dbReference type="Proteomes" id="UP000019478"/>
    </source>
</evidence>
<dbReference type="PANTHER" id="PTHR11654">
    <property type="entry name" value="OLIGOPEPTIDE TRANSPORTER-RELATED"/>
    <property type="match status" value="1"/>
</dbReference>
<feature type="transmembrane region" description="Helical" evidence="8">
    <location>
        <begin position="118"/>
        <end position="139"/>
    </location>
</feature>
<evidence type="ECO:0000256" key="1">
    <source>
        <dbReference type="ARBA" id="ARBA00004141"/>
    </source>
</evidence>
<organism evidence="9 10">
    <name type="scientific">Capronia epimyces CBS 606.96</name>
    <dbReference type="NCBI Taxonomy" id="1182542"/>
    <lineage>
        <taxon>Eukaryota</taxon>
        <taxon>Fungi</taxon>
        <taxon>Dikarya</taxon>
        <taxon>Ascomycota</taxon>
        <taxon>Pezizomycotina</taxon>
        <taxon>Eurotiomycetes</taxon>
        <taxon>Chaetothyriomycetidae</taxon>
        <taxon>Chaetothyriales</taxon>
        <taxon>Herpotrichiellaceae</taxon>
        <taxon>Capronia</taxon>
    </lineage>
</organism>
<keyword evidence="6 8" id="KW-0472">Membrane</keyword>
<name>W9YD44_9EURO</name>
<dbReference type="EMBL" id="AMGY01000003">
    <property type="protein sequence ID" value="EXJ87585.1"/>
    <property type="molecule type" value="Genomic_DNA"/>
</dbReference>
<dbReference type="eggNOG" id="KOG1237">
    <property type="taxonomic scope" value="Eukaryota"/>
</dbReference>
<feature type="transmembrane region" description="Helical" evidence="8">
    <location>
        <begin position="83"/>
        <end position="106"/>
    </location>
</feature>
<dbReference type="SUPFAM" id="SSF103473">
    <property type="entry name" value="MFS general substrate transporter"/>
    <property type="match status" value="1"/>
</dbReference>
<evidence type="ECO:0000256" key="6">
    <source>
        <dbReference type="ARBA" id="ARBA00023136"/>
    </source>
</evidence>
<feature type="transmembrane region" description="Helical" evidence="8">
    <location>
        <begin position="230"/>
        <end position="251"/>
    </location>
</feature>
<feature type="transmembrane region" description="Helical" evidence="8">
    <location>
        <begin position="491"/>
        <end position="510"/>
    </location>
</feature>
<dbReference type="GO" id="GO:0005886">
    <property type="term" value="C:plasma membrane"/>
    <property type="evidence" value="ECO:0007669"/>
    <property type="project" value="UniProtKB-ARBA"/>
</dbReference>
<dbReference type="RefSeq" id="XP_007732864.1">
    <property type="nucleotide sequence ID" value="XM_007734674.1"/>
</dbReference>
<evidence type="ECO:0000313" key="9">
    <source>
        <dbReference type="EMBL" id="EXJ87585.1"/>
    </source>
</evidence>
<dbReference type="InterPro" id="IPR018456">
    <property type="entry name" value="PTR2_symporter_CS"/>
</dbReference>
<feature type="transmembrane region" description="Helical" evidence="8">
    <location>
        <begin position="145"/>
        <end position="163"/>
    </location>
</feature>
<keyword evidence="5 8" id="KW-1133">Transmembrane helix</keyword>
<dbReference type="AlphaFoldDB" id="W9YD44"/>
<comment type="caution">
    <text evidence="9">The sequence shown here is derived from an EMBL/GenBank/DDBJ whole genome shotgun (WGS) entry which is preliminary data.</text>
</comment>
<evidence type="ECO:0000256" key="7">
    <source>
        <dbReference type="RuleBase" id="RU003755"/>
    </source>
</evidence>
<dbReference type="Proteomes" id="UP000019478">
    <property type="component" value="Unassembled WGS sequence"/>
</dbReference>
<dbReference type="InterPro" id="IPR000109">
    <property type="entry name" value="POT_fam"/>
</dbReference>
<dbReference type="GO" id="GO:0071916">
    <property type="term" value="F:dipeptide transmembrane transporter activity"/>
    <property type="evidence" value="ECO:0007669"/>
    <property type="project" value="UniProtKB-ARBA"/>
</dbReference>
<evidence type="ECO:0000256" key="3">
    <source>
        <dbReference type="ARBA" id="ARBA00022448"/>
    </source>
</evidence>
<dbReference type="FunFam" id="1.20.1250.20:FF:000085">
    <property type="entry name" value="MFS peptide transporter Ptr2"/>
    <property type="match status" value="1"/>
</dbReference>